<dbReference type="Pfam" id="PF08478">
    <property type="entry name" value="POTRA_1"/>
    <property type="match status" value="1"/>
</dbReference>
<dbReference type="Gene3D" id="3.40.50.11690">
    <property type="entry name" value="Cell division protein FtsQ/DivIB"/>
    <property type="match status" value="1"/>
</dbReference>
<dbReference type="RefSeq" id="WP_078317750.1">
    <property type="nucleotide sequence ID" value="NZ_MUYV01000006.1"/>
</dbReference>
<evidence type="ECO:0000256" key="6">
    <source>
        <dbReference type="ARBA" id="ARBA00023306"/>
    </source>
</evidence>
<dbReference type="InterPro" id="IPR026579">
    <property type="entry name" value="FtsQ"/>
</dbReference>
<evidence type="ECO:0000256" key="4">
    <source>
        <dbReference type="ARBA" id="ARBA00022692"/>
    </source>
</evidence>
<evidence type="ECO:0000256" key="2">
    <source>
        <dbReference type="ARBA" id="ARBA00022519"/>
    </source>
</evidence>
<dbReference type="Gene3D" id="3.10.20.310">
    <property type="entry name" value="membrane protein fhac"/>
    <property type="match status" value="1"/>
</dbReference>
<gene>
    <name evidence="10" type="ORF">B0681_05500</name>
</gene>
<sequence>MTKQSIQQFAFKPWQSALIILLLIAVFGFLAVYLLKNESAKPVVITAQNLSAAQHTALQQAVEPLGGVRFFSADLSQIHDKISQLSWVESASVYRDWQEGVVVSVTPRKAVANFGSDQLVDANGVVYQPADGAELMDTRLVNLHGRDTEAMQIMQKLKRINTWYAPLGVHVQDLILTPRQTWIVRFDNGMRIMVDHENTEQKLYNLALQLQSSLASDFPKIDSVDLRYKNGFAIAWRTQA</sequence>
<feature type="transmembrane region" description="Helical" evidence="7">
    <location>
        <begin position="14"/>
        <end position="35"/>
    </location>
</feature>
<dbReference type="GO" id="GO:0090529">
    <property type="term" value="P:cell septum assembly"/>
    <property type="evidence" value="ECO:0007669"/>
    <property type="project" value="InterPro"/>
</dbReference>
<evidence type="ECO:0000259" key="8">
    <source>
        <dbReference type="Pfam" id="PF03799"/>
    </source>
</evidence>
<dbReference type="InterPro" id="IPR005548">
    <property type="entry name" value="Cell_div_FtsQ/DivIB_C"/>
</dbReference>
<keyword evidence="2" id="KW-0997">Cell inner membrane</keyword>
<proteinExistence type="predicted"/>
<dbReference type="InterPro" id="IPR045335">
    <property type="entry name" value="FtsQ_C_sf"/>
</dbReference>
<dbReference type="InterPro" id="IPR013685">
    <property type="entry name" value="POTRA_FtsQ_type"/>
</dbReference>
<dbReference type="EMBL" id="MUYV01000006">
    <property type="protein sequence ID" value="OOS24914.1"/>
    <property type="molecule type" value="Genomic_DNA"/>
</dbReference>
<dbReference type="Proteomes" id="UP000190683">
    <property type="component" value="Unassembled WGS sequence"/>
</dbReference>
<keyword evidence="6" id="KW-0131">Cell cycle</keyword>
<dbReference type="PANTHER" id="PTHR35851:SF1">
    <property type="entry name" value="CELL DIVISION PROTEIN FTSQ"/>
    <property type="match status" value="1"/>
</dbReference>
<evidence type="ECO:0000256" key="7">
    <source>
        <dbReference type="SAM" id="Phobius"/>
    </source>
</evidence>
<reference evidence="10 11" key="1">
    <citation type="submission" date="2017-02" db="EMBL/GenBank/DDBJ databases">
        <title>Draft genome sequence of Moraxella porci CCUG 54912T type strain.</title>
        <authorList>
            <person name="Salva-Serra F."/>
            <person name="Engstrom-Jakobsson H."/>
            <person name="Thorell K."/>
            <person name="Jaen-Luchoro D."/>
            <person name="Gonzales-Siles L."/>
            <person name="Karlsson R."/>
            <person name="Yazdan S."/>
            <person name="Boulund F."/>
            <person name="Johnning A."/>
            <person name="Engstrand L."/>
            <person name="Kristiansson E."/>
            <person name="Moore E."/>
        </authorList>
    </citation>
    <scope>NUCLEOTIDE SEQUENCE [LARGE SCALE GENOMIC DNA]</scope>
    <source>
        <strain evidence="10 11">CCUG 54912</strain>
    </source>
</reference>
<protein>
    <submittedName>
        <fullName evidence="10">Cell division protein FtsQ</fullName>
    </submittedName>
</protein>
<name>A0A1T0CRH5_9GAMM</name>
<dbReference type="PANTHER" id="PTHR35851">
    <property type="entry name" value="CELL DIVISION PROTEIN FTSQ"/>
    <property type="match status" value="1"/>
</dbReference>
<keyword evidence="5 7" id="KW-1133">Transmembrane helix</keyword>
<evidence type="ECO:0000256" key="5">
    <source>
        <dbReference type="ARBA" id="ARBA00022989"/>
    </source>
</evidence>
<comment type="caution">
    <text evidence="10">The sequence shown here is derived from an EMBL/GenBank/DDBJ whole genome shotgun (WGS) entry which is preliminary data.</text>
</comment>
<feature type="domain" description="POTRA" evidence="9">
    <location>
        <begin position="56"/>
        <end position="106"/>
    </location>
</feature>
<evidence type="ECO:0000256" key="3">
    <source>
        <dbReference type="ARBA" id="ARBA00022618"/>
    </source>
</evidence>
<dbReference type="Pfam" id="PF03799">
    <property type="entry name" value="FtsQ_DivIB_C"/>
    <property type="match status" value="1"/>
</dbReference>
<keyword evidence="4 7" id="KW-0812">Transmembrane</keyword>
<keyword evidence="11" id="KW-1185">Reference proteome</keyword>
<keyword evidence="1" id="KW-1003">Cell membrane</keyword>
<evidence type="ECO:0000313" key="10">
    <source>
        <dbReference type="EMBL" id="OOS24914.1"/>
    </source>
</evidence>
<evidence type="ECO:0000259" key="9">
    <source>
        <dbReference type="Pfam" id="PF08478"/>
    </source>
</evidence>
<feature type="domain" description="Cell division protein FtsQ/DivIB C-terminal" evidence="8">
    <location>
        <begin position="113"/>
        <end position="227"/>
    </location>
</feature>
<keyword evidence="7" id="KW-0472">Membrane</keyword>
<dbReference type="AlphaFoldDB" id="A0A1T0CRH5"/>
<organism evidence="10 11">
    <name type="scientific">Moraxella porci DSM 25326</name>
    <dbReference type="NCBI Taxonomy" id="573983"/>
    <lineage>
        <taxon>Bacteria</taxon>
        <taxon>Pseudomonadati</taxon>
        <taxon>Pseudomonadota</taxon>
        <taxon>Gammaproteobacteria</taxon>
        <taxon>Moraxellales</taxon>
        <taxon>Moraxellaceae</taxon>
        <taxon>Moraxella</taxon>
    </lineage>
</organism>
<evidence type="ECO:0000256" key="1">
    <source>
        <dbReference type="ARBA" id="ARBA00022475"/>
    </source>
</evidence>
<keyword evidence="3 10" id="KW-0132">Cell division</keyword>
<accession>A0A1T0CRH5</accession>
<evidence type="ECO:0000313" key="11">
    <source>
        <dbReference type="Proteomes" id="UP000190683"/>
    </source>
</evidence>
<dbReference type="STRING" id="573983.B0681_05500"/>